<dbReference type="PRINTS" id="PR01021">
    <property type="entry name" value="OMPADOMAIN"/>
</dbReference>
<evidence type="ECO:0000256" key="3">
    <source>
        <dbReference type="ARBA" id="ARBA00023237"/>
    </source>
</evidence>
<sequence>MKTNTTKHLRILGVFILFSLFSLPAAHGQLLKKLGKRAERAAERTIERRVDKETSEKTDQVLDSILEPGSKAPDNPVPPDTPDTNTGQNEGQSPNAGGGSTTGNVGGSASGPRSLEVYSKFDFVPGDEILFFDDFGDDFIGDFPAKWNTNGTGEVVSFDDGSGKWFELQPGSSTYYVANLSGLPDDYTIEFDIESIGMDKQTSSNALLKVILDDNDTFRYGGNTAWVYLPFCQYTPIGVRLWNQVDRQRTISNTIKADLRSIMTSRPHISIAVNEQRYRLYINEQKYVDVPRMLGPGSPVDYFKLQLSGTKLGKERVFVTNLRIAKGGEDLRRKLLAEGKISTNAILFDSGSANLQPTSMGVIRQISQVLMQDKAMRLQIIGHTDSDGEDAANQSLSEARAAAVKDALVTIYNVSGERLEVAGKGESEPVSDNSSPSGKAKNRRVEFIKIQ</sequence>
<reference evidence="7 8" key="1">
    <citation type="submission" date="2016-10" db="EMBL/GenBank/DDBJ databases">
        <authorList>
            <person name="de Groot N.N."/>
        </authorList>
    </citation>
    <scope>NUCLEOTIDE SEQUENCE [LARGE SCALE GENOMIC DNA]</scope>
    <source>
        <strain evidence="7 8">DSM 21019</strain>
    </source>
</reference>
<dbReference type="InterPro" id="IPR006665">
    <property type="entry name" value="OmpA-like"/>
</dbReference>
<dbReference type="CDD" id="cd07185">
    <property type="entry name" value="OmpA_C-like"/>
    <property type="match status" value="1"/>
</dbReference>
<dbReference type="RefSeq" id="WP_092981981.1">
    <property type="nucleotide sequence ID" value="NZ_FOYQ01000001.1"/>
</dbReference>
<dbReference type="InterPro" id="IPR050330">
    <property type="entry name" value="Bact_OuterMem_StrucFunc"/>
</dbReference>
<protein>
    <submittedName>
        <fullName evidence="7">OmpA family protein</fullName>
    </submittedName>
</protein>
<dbReference type="EMBL" id="FOYQ01000001">
    <property type="protein sequence ID" value="SFR40198.1"/>
    <property type="molecule type" value="Genomic_DNA"/>
</dbReference>
<dbReference type="GO" id="GO:0009279">
    <property type="term" value="C:cell outer membrane"/>
    <property type="evidence" value="ECO:0007669"/>
    <property type="project" value="UniProtKB-SubCell"/>
</dbReference>
<keyword evidence="3" id="KW-0998">Cell outer membrane</keyword>
<dbReference type="PANTHER" id="PTHR30329:SF21">
    <property type="entry name" value="LIPOPROTEIN YIAD-RELATED"/>
    <property type="match status" value="1"/>
</dbReference>
<dbReference type="InterPro" id="IPR036737">
    <property type="entry name" value="OmpA-like_sf"/>
</dbReference>
<feature type="domain" description="OmpA-like" evidence="6">
    <location>
        <begin position="335"/>
        <end position="451"/>
    </location>
</feature>
<evidence type="ECO:0000256" key="2">
    <source>
        <dbReference type="ARBA" id="ARBA00023136"/>
    </source>
</evidence>
<feature type="region of interest" description="Disordered" evidence="5">
    <location>
        <begin position="65"/>
        <end position="111"/>
    </location>
</feature>
<dbReference type="InterPro" id="IPR006664">
    <property type="entry name" value="OMP_bac"/>
</dbReference>
<evidence type="ECO:0000256" key="4">
    <source>
        <dbReference type="PROSITE-ProRule" id="PRU00473"/>
    </source>
</evidence>
<name>A0A1I6GDH6_9FLAO</name>
<organism evidence="7 8">
    <name type="scientific">Robiginitalea myxolifaciens</name>
    <dbReference type="NCBI Taxonomy" id="400055"/>
    <lineage>
        <taxon>Bacteria</taxon>
        <taxon>Pseudomonadati</taxon>
        <taxon>Bacteroidota</taxon>
        <taxon>Flavobacteriia</taxon>
        <taxon>Flavobacteriales</taxon>
        <taxon>Flavobacteriaceae</taxon>
        <taxon>Robiginitalea</taxon>
    </lineage>
</organism>
<proteinExistence type="predicted"/>
<gene>
    <name evidence="7" type="ORF">SAMN04490243_1618</name>
</gene>
<dbReference type="OrthoDB" id="9800869at2"/>
<evidence type="ECO:0000256" key="1">
    <source>
        <dbReference type="ARBA" id="ARBA00004442"/>
    </source>
</evidence>
<dbReference type="AlphaFoldDB" id="A0A1I6GDH6"/>
<dbReference type="Pfam" id="PF00691">
    <property type="entry name" value="OmpA"/>
    <property type="match status" value="1"/>
</dbReference>
<evidence type="ECO:0000259" key="6">
    <source>
        <dbReference type="PROSITE" id="PS51123"/>
    </source>
</evidence>
<evidence type="ECO:0000313" key="8">
    <source>
        <dbReference type="Proteomes" id="UP000199534"/>
    </source>
</evidence>
<dbReference type="PROSITE" id="PS51123">
    <property type="entry name" value="OMPA_2"/>
    <property type="match status" value="1"/>
</dbReference>
<dbReference type="Gene3D" id="3.30.1330.60">
    <property type="entry name" value="OmpA-like domain"/>
    <property type="match status" value="1"/>
</dbReference>
<dbReference type="STRING" id="400055.SAMN04490243_1618"/>
<keyword evidence="8" id="KW-1185">Reference proteome</keyword>
<evidence type="ECO:0000256" key="5">
    <source>
        <dbReference type="SAM" id="MobiDB-lite"/>
    </source>
</evidence>
<keyword evidence="2 4" id="KW-0472">Membrane</keyword>
<feature type="compositionally biased region" description="Gly residues" evidence="5">
    <location>
        <begin position="96"/>
        <end position="109"/>
    </location>
</feature>
<evidence type="ECO:0000313" key="7">
    <source>
        <dbReference type="EMBL" id="SFR40198.1"/>
    </source>
</evidence>
<accession>A0A1I6GDH6</accession>
<dbReference type="SUPFAM" id="SSF103088">
    <property type="entry name" value="OmpA-like"/>
    <property type="match status" value="1"/>
</dbReference>
<comment type="subcellular location">
    <subcellularLocation>
        <location evidence="1">Cell outer membrane</location>
    </subcellularLocation>
</comment>
<feature type="region of interest" description="Disordered" evidence="5">
    <location>
        <begin position="422"/>
        <end position="451"/>
    </location>
</feature>
<dbReference type="PANTHER" id="PTHR30329">
    <property type="entry name" value="STATOR ELEMENT OF FLAGELLAR MOTOR COMPLEX"/>
    <property type="match status" value="1"/>
</dbReference>
<dbReference type="Proteomes" id="UP000199534">
    <property type="component" value="Unassembled WGS sequence"/>
</dbReference>